<dbReference type="PANTHER" id="PTHR43245:SF55">
    <property type="entry name" value="NAD(P)-BINDING DOMAIN-CONTAINING PROTEIN"/>
    <property type="match status" value="1"/>
</dbReference>
<reference evidence="2 3" key="1">
    <citation type="submission" date="2021-01" db="EMBL/GenBank/DDBJ databases">
        <title>Whole genome shotgun sequence of Planobispora longispora NBRC 13918.</title>
        <authorList>
            <person name="Komaki H."/>
            <person name="Tamura T."/>
        </authorList>
    </citation>
    <scope>NUCLEOTIDE SEQUENCE [LARGE SCALE GENOMIC DNA]</scope>
    <source>
        <strain evidence="2 3">NBRC 13918</strain>
    </source>
</reference>
<dbReference type="Gene3D" id="3.40.50.720">
    <property type="entry name" value="NAD(P)-binding Rossmann-like Domain"/>
    <property type="match status" value="1"/>
</dbReference>
<evidence type="ECO:0000313" key="2">
    <source>
        <dbReference type="EMBL" id="GIH78051.1"/>
    </source>
</evidence>
<dbReference type="InterPro" id="IPR036291">
    <property type="entry name" value="NAD(P)-bd_dom_sf"/>
</dbReference>
<dbReference type="InterPro" id="IPR001509">
    <property type="entry name" value="Epimerase_deHydtase"/>
</dbReference>
<accession>A0A8J3RPW6</accession>
<comment type="caution">
    <text evidence="2">The sequence shown here is derived from an EMBL/GenBank/DDBJ whole genome shotgun (WGS) entry which is preliminary data.</text>
</comment>
<sequence>MRILVTGARGKVGAATVDRLLRDGHEVTAADIAPAVQERARQVRYVQADLTDAGHAAAVVPGHEAVVHTAAVPSPKHNPPHVIFQTNVMATYHMIEAAERSGVRRFVNISSETVPGFSYPRRYFHADYAPIDEGHRVLPQDAYALSKHFGEELMDAAVRRGDLAGVSIRPTWVQWEGNIERNVGPIVRARGTDKSASFWSYLVVYDLAGLIAAAATADVPGHEVVYCAAADNAAGRPLHEMVRHHFGEEVELRPVEREDASGISCAKAARLFGWKPARSWRDLLDEDGRLLPHAREALAAGETGVQRGLQATS</sequence>
<keyword evidence="3" id="KW-1185">Reference proteome</keyword>
<feature type="domain" description="NAD-dependent epimerase/dehydratase" evidence="1">
    <location>
        <begin position="3"/>
        <end position="173"/>
    </location>
</feature>
<evidence type="ECO:0000313" key="3">
    <source>
        <dbReference type="Proteomes" id="UP000616724"/>
    </source>
</evidence>
<dbReference type="Pfam" id="PF01370">
    <property type="entry name" value="Epimerase"/>
    <property type="match status" value="1"/>
</dbReference>
<dbReference type="InterPro" id="IPR050177">
    <property type="entry name" value="Lipid_A_modif_metabolic_enz"/>
</dbReference>
<evidence type="ECO:0000259" key="1">
    <source>
        <dbReference type="Pfam" id="PF01370"/>
    </source>
</evidence>
<dbReference type="EMBL" id="BOOH01000037">
    <property type="protein sequence ID" value="GIH78051.1"/>
    <property type="molecule type" value="Genomic_DNA"/>
</dbReference>
<dbReference type="SUPFAM" id="SSF51735">
    <property type="entry name" value="NAD(P)-binding Rossmann-fold domains"/>
    <property type="match status" value="1"/>
</dbReference>
<dbReference type="RefSeq" id="WP_203892596.1">
    <property type="nucleotide sequence ID" value="NZ_BOOH01000037.1"/>
</dbReference>
<dbReference type="PANTHER" id="PTHR43245">
    <property type="entry name" value="BIFUNCTIONAL POLYMYXIN RESISTANCE PROTEIN ARNA"/>
    <property type="match status" value="1"/>
</dbReference>
<organism evidence="2 3">
    <name type="scientific">Planobispora longispora</name>
    <dbReference type="NCBI Taxonomy" id="28887"/>
    <lineage>
        <taxon>Bacteria</taxon>
        <taxon>Bacillati</taxon>
        <taxon>Actinomycetota</taxon>
        <taxon>Actinomycetes</taxon>
        <taxon>Streptosporangiales</taxon>
        <taxon>Streptosporangiaceae</taxon>
        <taxon>Planobispora</taxon>
    </lineage>
</organism>
<dbReference type="AlphaFoldDB" id="A0A8J3RPW6"/>
<protein>
    <submittedName>
        <fullName evidence="2">Epimerase</fullName>
    </submittedName>
</protein>
<proteinExistence type="predicted"/>
<name>A0A8J3RPW6_9ACTN</name>
<gene>
    <name evidence="2" type="ORF">Plo01_44800</name>
</gene>
<dbReference type="Proteomes" id="UP000616724">
    <property type="component" value="Unassembled WGS sequence"/>
</dbReference>